<feature type="region of interest" description="Disordered" evidence="1">
    <location>
        <begin position="1"/>
        <end position="22"/>
    </location>
</feature>
<gene>
    <name evidence="2" type="ORF">ACFQ4A_07270</name>
</gene>
<dbReference type="Proteomes" id="UP001597178">
    <property type="component" value="Unassembled WGS sequence"/>
</dbReference>
<sequence>MSIEDLPLKPLTSRGGRRSHNNTREARRLAFPLLMYLKTYTPYFEKEESLFLRVMSFHGSFPYAQSHAARNFPVFFYPAFEHASYDHYKMSGLKNLSIKLFFLITFILSLIKHFVK</sequence>
<organism evidence="2 3">
    <name type="scientific">Lentibacillus salinarum</name>
    <dbReference type="NCBI Taxonomy" id="446820"/>
    <lineage>
        <taxon>Bacteria</taxon>
        <taxon>Bacillati</taxon>
        <taxon>Bacillota</taxon>
        <taxon>Bacilli</taxon>
        <taxon>Bacillales</taxon>
        <taxon>Bacillaceae</taxon>
        <taxon>Lentibacillus</taxon>
    </lineage>
</organism>
<accession>A0ABW3ZUG7</accession>
<keyword evidence="3" id="KW-1185">Reference proteome</keyword>
<comment type="caution">
    <text evidence="2">The sequence shown here is derived from an EMBL/GenBank/DDBJ whole genome shotgun (WGS) entry which is preliminary data.</text>
</comment>
<evidence type="ECO:0000256" key="1">
    <source>
        <dbReference type="SAM" id="MobiDB-lite"/>
    </source>
</evidence>
<name>A0ABW3ZUG7_9BACI</name>
<evidence type="ECO:0000313" key="3">
    <source>
        <dbReference type="Proteomes" id="UP001597178"/>
    </source>
</evidence>
<dbReference type="EMBL" id="JBHTNH010000014">
    <property type="protein sequence ID" value="MFD1361453.1"/>
    <property type="molecule type" value="Genomic_DNA"/>
</dbReference>
<protein>
    <submittedName>
        <fullName evidence="2">Uncharacterized protein</fullName>
    </submittedName>
</protein>
<evidence type="ECO:0000313" key="2">
    <source>
        <dbReference type="EMBL" id="MFD1361453.1"/>
    </source>
</evidence>
<proteinExistence type="predicted"/>
<reference evidence="3" key="1">
    <citation type="journal article" date="2019" name="Int. J. Syst. Evol. Microbiol.">
        <title>The Global Catalogue of Microorganisms (GCM) 10K type strain sequencing project: providing services to taxonomists for standard genome sequencing and annotation.</title>
        <authorList>
            <consortium name="The Broad Institute Genomics Platform"/>
            <consortium name="The Broad Institute Genome Sequencing Center for Infectious Disease"/>
            <person name="Wu L."/>
            <person name="Ma J."/>
        </authorList>
    </citation>
    <scope>NUCLEOTIDE SEQUENCE [LARGE SCALE GENOMIC DNA]</scope>
    <source>
        <strain evidence="3">CCUG 54822</strain>
    </source>
</reference>
<dbReference type="RefSeq" id="WP_382399039.1">
    <property type="nucleotide sequence ID" value="NZ_JBHTNH010000014.1"/>
</dbReference>